<reference evidence="3" key="1">
    <citation type="journal article" date="2019" name="Int. J. Syst. Evol. Microbiol.">
        <title>The Global Catalogue of Microorganisms (GCM) 10K type strain sequencing project: providing services to taxonomists for standard genome sequencing and annotation.</title>
        <authorList>
            <consortium name="The Broad Institute Genomics Platform"/>
            <consortium name="The Broad Institute Genome Sequencing Center for Infectious Disease"/>
            <person name="Wu L."/>
            <person name="Ma J."/>
        </authorList>
    </citation>
    <scope>NUCLEOTIDE SEQUENCE [LARGE SCALE GENOMIC DNA]</scope>
    <source>
        <strain evidence="3">CGMCC 1.10130</strain>
    </source>
</reference>
<proteinExistence type="predicted"/>
<dbReference type="RefSeq" id="WP_087504048.1">
    <property type="nucleotide sequence ID" value="NZ_BMDX01000001.1"/>
</dbReference>
<feature type="signal peptide" evidence="1">
    <location>
        <begin position="1"/>
        <end position="21"/>
    </location>
</feature>
<evidence type="ECO:0000256" key="1">
    <source>
        <dbReference type="SAM" id="SignalP"/>
    </source>
</evidence>
<dbReference type="InterPro" id="IPR014547">
    <property type="entry name" value="UCP028477"/>
</dbReference>
<dbReference type="OrthoDB" id="8893883at2"/>
<protein>
    <recommendedName>
        <fullName evidence="4">DUF2145 domain-containing protein</fullName>
    </recommendedName>
</protein>
<accession>A0A8J2U1N8</accession>
<evidence type="ECO:0000313" key="2">
    <source>
        <dbReference type="EMBL" id="GGA63020.1"/>
    </source>
</evidence>
<evidence type="ECO:0008006" key="4">
    <source>
        <dbReference type="Google" id="ProtNLM"/>
    </source>
</evidence>
<feature type="chain" id="PRO_5035228821" description="DUF2145 domain-containing protein" evidence="1">
    <location>
        <begin position="22"/>
        <end position="272"/>
    </location>
</feature>
<dbReference type="AlphaFoldDB" id="A0A8J2U1N8"/>
<dbReference type="Proteomes" id="UP000619743">
    <property type="component" value="Unassembled WGS sequence"/>
</dbReference>
<organism evidence="2 3">
    <name type="scientific">Neiella marina</name>
    <dbReference type="NCBI Taxonomy" id="508461"/>
    <lineage>
        <taxon>Bacteria</taxon>
        <taxon>Pseudomonadati</taxon>
        <taxon>Pseudomonadota</taxon>
        <taxon>Gammaproteobacteria</taxon>
        <taxon>Alteromonadales</taxon>
        <taxon>Echinimonadaceae</taxon>
        <taxon>Neiella</taxon>
    </lineage>
</organism>
<name>A0A8J2U1N8_9GAMM</name>
<dbReference type="EMBL" id="BMDX01000001">
    <property type="protein sequence ID" value="GGA63020.1"/>
    <property type="molecule type" value="Genomic_DNA"/>
</dbReference>
<keyword evidence="3" id="KW-1185">Reference proteome</keyword>
<gene>
    <name evidence="2" type="ORF">GCM10011369_00380</name>
</gene>
<evidence type="ECO:0000313" key="3">
    <source>
        <dbReference type="Proteomes" id="UP000619743"/>
    </source>
</evidence>
<comment type="caution">
    <text evidence="2">The sequence shown here is derived from an EMBL/GenBank/DDBJ whole genome shotgun (WGS) entry which is preliminary data.</text>
</comment>
<sequence length="272" mass="29893">MKRLLAVFCTLIVAARLPAWAGSEQNRQAQFEPQQIATFAKQVEQYAAGQGAHAFIIARVGRPAEDLPEGIRFTHTAIAVYSMIETASGEKLPGYAIHNLYQYADSPERSKLVIDYPVDFFWGVQSLEAGIIIPKPALQKRLVNLIASGANQQLHNPSYSVIANPFDLTYQNCTEHTLDLLNAAIYQTEDRGQLKANAKAHFQPQAVAASRFKLMLGSWLMADVETSDHGDQVATATFSTIGQYLLDYGLAQQAVIMTEQGTTQPLLDAPLI</sequence>
<keyword evidence="1" id="KW-0732">Signal</keyword>
<dbReference type="Pfam" id="PF09916">
    <property type="entry name" value="DUF2145"/>
    <property type="match status" value="1"/>
</dbReference>